<dbReference type="RefSeq" id="WP_267537750.1">
    <property type="nucleotide sequence ID" value="NZ_JAPNKA010000001.1"/>
</dbReference>
<gene>
    <name evidence="3" type="ORF">OV287_31490</name>
</gene>
<evidence type="ECO:0000313" key="3">
    <source>
        <dbReference type="EMBL" id="MCY1078994.1"/>
    </source>
</evidence>
<dbReference type="PANTHER" id="PTHR11487">
    <property type="entry name" value="THIOESTERASE"/>
    <property type="match status" value="1"/>
</dbReference>
<dbReference type="Gene3D" id="3.40.50.1820">
    <property type="entry name" value="alpha/beta hydrolase"/>
    <property type="match status" value="1"/>
</dbReference>
<dbReference type="InterPro" id="IPR001031">
    <property type="entry name" value="Thioesterase"/>
</dbReference>
<evidence type="ECO:0000259" key="2">
    <source>
        <dbReference type="Pfam" id="PF00975"/>
    </source>
</evidence>
<keyword evidence="3" id="KW-0378">Hydrolase</keyword>
<protein>
    <submittedName>
        <fullName evidence="3">Alpha/beta fold hydrolase</fullName>
    </submittedName>
</protein>
<dbReference type="GO" id="GO:0016787">
    <property type="term" value="F:hydrolase activity"/>
    <property type="evidence" value="ECO:0007669"/>
    <property type="project" value="UniProtKB-KW"/>
</dbReference>
<evidence type="ECO:0000313" key="4">
    <source>
        <dbReference type="Proteomes" id="UP001207654"/>
    </source>
</evidence>
<dbReference type="Proteomes" id="UP001207654">
    <property type="component" value="Unassembled WGS sequence"/>
</dbReference>
<dbReference type="InterPro" id="IPR012223">
    <property type="entry name" value="TEII"/>
</dbReference>
<sequence length="260" mass="28872">MESPPNADATESWISHHTPRPEARVRLFCLPHAGGGASLFRTWAPLVAPEVEVLPIQLPGRENRLREAPFTELPPLVERLVDVVRAWQDKPFALFGHSMGALLSFELARALRRHGLPGPTHLFLASYTAPQLLAQTPPKPRTHEADPEVVRAILTARGIPETMGEELKQLVLPSLMADTAICESYQYVEEVPLECPVFAFRGSEDYVQEHHLDAWRELTRGPFTARAFLGDHFFLRDTPRGLLQALRKTLASAGGSARAA</sequence>
<comment type="similarity">
    <text evidence="1">Belongs to the thioesterase family.</text>
</comment>
<dbReference type="EMBL" id="JAPNKA010000001">
    <property type="protein sequence ID" value="MCY1078994.1"/>
    <property type="molecule type" value="Genomic_DNA"/>
</dbReference>
<dbReference type="SUPFAM" id="SSF53474">
    <property type="entry name" value="alpha/beta-Hydrolases"/>
    <property type="match status" value="1"/>
</dbReference>
<feature type="domain" description="Thioesterase" evidence="2">
    <location>
        <begin position="26"/>
        <end position="247"/>
    </location>
</feature>
<dbReference type="InterPro" id="IPR029058">
    <property type="entry name" value="AB_hydrolase_fold"/>
</dbReference>
<dbReference type="PANTHER" id="PTHR11487:SF0">
    <property type="entry name" value="S-ACYL FATTY ACID SYNTHASE THIOESTERASE, MEDIUM CHAIN"/>
    <property type="match status" value="1"/>
</dbReference>
<name>A0ABT4ACP6_9BACT</name>
<organism evidence="3 4">
    <name type="scientific">Archangium lansingense</name>
    <dbReference type="NCBI Taxonomy" id="2995310"/>
    <lineage>
        <taxon>Bacteria</taxon>
        <taxon>Pseudomonadati</taxon>
        <taxon>Myxococcota</taxon>
        <taxon>Myxococcia</taxon>
        <taxon>Myxococcales</taxon>
        <taxon>Cystobacterineae</taxon>
        <taxon>Archangiaceae</taxon>
        <taxon>Archangium</taxon>
    </lineage>
</organism>
<keyword evidence="4" id="KW-1185">Reference proteome</keyword>
<accession>A0ABT4ACP6</accession>
<reference evidence="3 4" key="1">
    <citation type="submission" date="2022-11" db="EMBL/GenBank/DDBJ databases">
        <title>Minimal conservation of predation-associated metabolite biosynthetic gene clusters underscores biosynthetic potential of Myxococcota including descriptions for ten novel species: Archangium lansinium sp. nov., Myxococcus landrumus sp. nov., Nannocystis bai.</title>
        <authorList>
            <person name="Ahearne A."/>
            <person name="Stevens C."/>
            <person name="Phillips K."/>
        </authorList>
    </citation>
    <scope>NUCLEOTIDE SEQUENCE [LARGE SCALE GENOMIC DNA]</scope>
    <source>
        <strain evidence="3 4">MIWBW</strain>
    </source>
</reference>
<comment type="caution">
    <text evidence="3">The sequence shown here is derived from an EMBL/GenBank/DDBJ whole genome shotgun (WGS) entry which is preliminary data.</text>
</comment>
<dbReference type="Pfam" id="PF00975">
    <property type="entry name" value="Thioesterase"/>
    <property type="match status" value="1"/>
</dbReference>
<proteinExistence type="inferred from homology"/>
<evidence type="ECO:0000256" key="1">
    <source>
        <dbReference type="ARBA" id="ARBA00007169"/>
    </source>
</evidence>